<dbReference type="EMBL" id="JACCBD010000001">
    <property type="protein sequence ID" value="NYD26077.1"/>
    <property type="molecule type" value="Genomic_DNA"/>
</dbReference>
<accession>A0A852R0K4</accession>
<evidence type="ECO:0000313" key="2">
    <source>
        <dbReference type="Proteomes" id="UP000586095"/>
    </source>
</evidence>
<sequence length="347" mass="38889">MTLHSHREPRWEHWLLDSEDARIARLDGVTGGGVELAALSRLGVSGSIEIDERGQDIDWLTARVQHVYDPGVEGVEPWPVATMRFTSPRDRHTSFGVSYSVELLSKLSILDSASPGAFYSLAEGTRIIDTVVSLIQSTGEKRIAVTPSDKTLPNQMVFDPASTILTIINELLKAAGYWSLWVDGAGVYRVEPYEDPSQRPESHRFENGDAQVRFPDWEREQDLSNVPNVYRVYREGSDEDDGIEGVYRNEDEESPFSIPRRGFIIERSESAEVETVEEAVELATRRLRDAMSVVGRITASHAPLPLNPNEVIRHIDGTTDVRCTIQSMSLSFETGTECRAEWREVTA</sequence>
<dbReference type="AlphaFoldDB" id="A0A852R0K4"/>
<organism evidence="1 2">
    <name type="scientific">Leucobacter aridicollis</name>
    <dbReference type="NCBI Taxonomy" id="283878"/>
    <lineage>
        <taxon>Bacteria</taxon>
        <taxon>Bacillati</taxon>
        <taxon>Actinomycetota</taxon>
        <taxon>Actinomycetes</taxon>
        <taxon>Micrococcales</taxon>
        <taxon>Microbacteriaceae</taxon>
        <taxon>Leucobacter</taxon>
    </lineage>
</organism>
<comment type="caution">
    <text evidence="1">The sequence shown here is derived from an EMBL/GenBank/DDBJ whole genome shotgun (WGS) entry which is preliminary data.</text>
</comment>
<evidence type="ECO:0000313" key="1">
    <source>
        <dbReference type="EMBL" id="NYD26077.1"/>
    </source>
</evidence>
<dbReference type="RefSeq" id="WP_185986410.1">
    <property type="nucleotide sequence ID" value="NZ_BAAALZ010000002.1"/>
</dbReference>
<dbReference type="Proteomes" id="UP000586095">
    <property type="component" value="Unassembled WGS sequence"/>
</dbReference>
<name>A0A852R0K4_9MICO</name>
<gene>
    <name evidence="1" type="ORF">BJ960_000880</name>
</gene>
<protein>
    <submittedName>
        <fullName evidence="1">Uncharacterized protein</fullName>
    </submittedName>
</protein>
<reference evidence="1 2" key="1">
    <citation type="submission" date="2020-07" db="EMBL/GenBank/DDBJ databases">
        <title>Sequencing the genomes of 1000 actinobacteria strains.</title>
        <authorList>
            <person name="Klenk H.-P."/>
        </authorList>
    </citation>
    <scope>NUCLEOTIDE SEQUENCE [LARGE SCALE GENOMIC DNA]</scope>
    <source>
        <strain evidence="1 2">DSM 17380</strain>
    </source>
</reference>
<proteinExistence type="predicted"/>
<keyword evidence="2" id="KW-1185">Reference proteome</keyword>